<feature type="compositionally biased region" description="Acidic residues" evidence="1">
    <location>
        <begin position="84"/>
        <end position="96"/>
    </location>
</feature>
<name>A0A7R9W2Z0_9STRA</name>
<accession>A0A7R9W2Z0</accession>
<feature type="compositionally biased region" description="Polar residues" evidence="1">
    <location>
        <begin position="9"/>
        <end position="27"/>
    </location>
</feature>
<proteinExistence type="predicted"/>
<evidence type="ECO:0000313" key="2">
    <source>
        <dbReference type="EMBL" id="CAD8311742.1"/>
    </source>
</evidence>
<dbReference type="AlphaFoldDB" id="A0A7R9W2Z0"/>
<reference evidence="2" key="1">
    <citation type="submission" date="2021-01" db="EMBL/GenBank/DDBJ databases">
        <authorList>
            <person name="Corre E."/>
            <person name="Pelletier E."/>
            <person name="Niang G."/>
            <person name="Scheremetjew M."/>
            <person name="Finn R."/>
            <person name="Kale V."/>
            <person name="Holt S."/>
            <person name="Cochrane G."/>
            <person name="Meng A."/>
            <person name="Brown T."/>
            <person name="Cohen L."/>
        </authorList>
    </citation>
    <scope>NUCLEOTIDE SEQUENCE</scope>
    <source>
        <strain evidence="2">CCMP147</strain>
    </source>
</reference>
<organism evidence="2">
    <name type="scientific">Pseudictyota dubia</name>
    <dbReference type="NCBI Taxonomy" id="2749911"/>
    <lineage>
        <taxon>Eukaryota</taxon>
        <taxon>Sar</taxon>
        <taxon>Stramenopiles</taxon>
        <taxon>Ochrophyta</taxon>
        <taxon>Bacillariophyta</taxon>
        <taxon>Mediophyceae</taxon>
        <taxon>Biddulphiophycidae</taxon>
        <taxon>Eupodiscales</taxon>
        <taxon>Odontellaceae</taxon>
        <taxon>Pseudictyota</taxon>
    </lineage>
</organism>
<protein>
    <submittedName>
        <fullName evidence="2">Uncharacterized protein</fullName>
    </submittedName>
</protein>
<feature type="region of interest" description="Disordered" evidence="1">
    <location>
        <begin position="1"/>
        <end position="33"/>
    </location>
</feature>
<dbReference type="EMBL" id="HBED01021081">
    <property type="protein sequence ID" value="CAD8311742.1"/>
    <property type="molecule type" value="Transcribed_RNA"/>
</dbReference>
<gene>
    <name evidence="2" type="ORF">TDUB1175_LOCUS10531</name>
</gene>
<feature type="compositionally biased region" description="Polar residues" evidence="1">
    <location>
        <begin position="67"/>
        <end position="77"/>
    </location>
</feature>
<evidence type="ECO:0000256" key="1">
    <source>
        <dbReference type="SAM" id="MobiDB-lite"/>
    </source>
</evidence>
<sequence length="202" mass="23218">MMSYYDRANGSSLSSVRTTLAAPQSNSCERRSVAETVRRRLQVFDSGLTPQPVSGRRRRPVMWCGSDSYSTTAGTKRSTCHRDDEDEDSSDDEDDVGILPLDLPPRRANKKRRGVVSPCPTPPRPASPSLLWDPYQPGTFYRKRIVKFADPIVTEVRTRPRTLSEDVKWLFYSKADKMRFLREVRDEKRLRSLGEWDSDEED</sequence>
<feature type="region of interest" description="Disordered" evidence="1">
    <location>
        <begin position="47"/>
        <end position="131"/>
    </location>
</feature>